<evidence type="ECO:0000313" key="2">
    <source>
        <dbReference type="EMBL" id="PJC30512.1"/>
    </source>
</evidence>
<accession>A0A2M8EXC7</accession>
<dbReference type="Pfam" id="PF08757">
    <property type="entry name" value="CotH"/>
    <property type="match status" value="1"/>
</dbReference>
<dbReference type="InterPro" id="IPR039448">
    <property type="entry name" value="Beta_helix"/>
</dbReference>
<dbReference type="InterPro" id="IPR011050">
    <property type="entry name" value="Pectin_lyase_fold/virulence"/>
</dbReference>
<dbReference type="InterPro" id="IPR012334">
    <property type="entry name" value="Pectin_lyas_fold"/>
</dbReference>
<dbReference type="AlphaFoldDB" id="A0A2M8EXC7"/>
<proteinExistence type="predicted"/>
<dbReference type="InterPro" id="IPR006626">
    <property type="entry name" value="PbH1"/>
</dbReference>
<dbReference type="InterPro" id="IPR014867">
    <property type="entry name" value="Spore_coat_CotH_CotH2/3/7"/>
</dbReference>
<protein>
    <recommendedName>
        <fullName evidence="1">Right handed beta helix domain-containing protein</fullName>
    </recommendedName>
</protein>
<evidence type="ECO:0000313" key="3">
    <source>
        <dbReference type="Proteomes" id="UP000231383"/>
    </source>
</evidence>
<dbReference type="SMART" id="SM00710">
    <property type="entry name" value="PbH1"/>
    <property type="match status" value="6"/>
</dbReference>
<dbReference type="Gene3D" id="2.160.20.10">
    <property type="entry name" value="Single-stranded right-handed beta-helix, Pectin lyase-like"/>
    <property type="match status" value="1"/>
</dbReference>
<dbReference type="SUPFAM" id="SSF51126">
    <property type="entry name" value="Pectin lyase-like"/>
    <property type="match status" value="1"/>
</dbReference>
<dbReference type="EMBL" id="PFSC01000134">
    <property type="protein sequence ID" value="PJC30512.1"/>
    <property type="molecule type" value="Genomic_DNA"/>
</dbReference>
<sequence length="868" mass="97723">GIPDDVAIQNNSEFQFPYVNANLEYGGKKYDIKLKNRGITKFHWAKDKKSYTVNFKDYFKHSDKLLFYIPDKRAYTGEHLVNELAHEMSLSALTSGFSKLSINGKDQGVYYVSEDFDSLFLAKRELPEANIYNTDPYKNPDKFTTEAIPKGMILSTLKDFEDAYDKDVNYFLSVIKKENSELQRNWRYYFDPDNLSKLLALSSISGTAHYDFHNIVFYINPANGRIYFFPWDFMNYTHVSNLQREDLIDFPNDFLNVNQLFSQLLEIPEIRSMRNKAIYGYADILTDRLVQFEEDEHISLITNFMADPTTAYYVGDGNKPSFVSYLQTPFILKSNIQYLKGKIESTIVTGNIDKIGRILLKSDSFNDIKVRRLIVPSYWKGTISQIAVNNIPLSGKNYTIRQISGGGQEIIFDTDIILSPKLTYKEEFATPIHLEPGYLQIDLQVKDGEAISTVAVEVENSATSDTLIIPLSTGTFFEEGALPQVPAVSGDYKVNDPLLKEVDSSTVTFIRSDVEITKDLVIPKGISLQIDPGTMVTFSEGVSLISYGPVIAQGTKKQPITFTAIDPKKPWGVVAVLQEESYGIFDYTIFEYGSDTTTKNRVYASGMLSGYYSDITVTNSIFRYSNRNGGDDAVNIKYGKAVIQGNRFYENTYDGLDLDFVKKGSIVSGNSFEKNGNDGMDISGTTDLIIKNNKIRASGDKGISVGENSHITIINNSIEDTQMGIAVKDNSTVILNHNNIVNNSVGAAAYNKKELFGGGHIKVYNTLFKENKQDFGLESISKRDRRFLDQDYQSTIEVINSKYRLTGKETKEIIKEAEKPVSKRDTLETFLKGQLTTAKGTYATLKDTAARMKDYRLSDISNPIGTTK</sequence>
<dbReference type="Proteomes" id="UP000231383">
    <property type="component" value="Unassembled WGS sequence"/>
</dbReference>
<dbReference type="Pfam" id="PF13229">
    <property type="entry name" value="Beta_helix"/>
    <property type="match status" value="1"/>
</dbReference>
<reference evidence="3" key="1">
    <citation type="submission" date="2017-09" db="EMBL/GenBank/DDBJ databases">
        <title>Depth-based differentiation of microbial function through sediment-hosted aquifers and enrichment of novel symbionts in the deep terrestrial subsurface.</title>
        <authorList>
            <person name="Probst A.J."/>
            <person name="Ladd B."/>
            <person name="Jarett J.K."/>
            <person name="Geller-Mcgrath D.E."/>
            <person name="Sieber C.M.K."/>
            <person name="Emerson J.B."/>
            <person name="Anantharaman K."/>
            <person name="Thomas B.C."/>
            <person name="Malmstrom R."/>
            <person name="Stieglmeier M."/>
            <person name="Klingl A."/>
            <person name="Woyke T."/>
            <person name="Ryan C.M."/>
            <person name="Banfield J.F."/>
        </authorList>
    </citation>
    <scope>NUCLEOTIDE SEQUENCE [LARGE SCALE GENOMIC DNA]</scope>
</reference>
<feature type="non-terminal residue" evidence="2">
    <location>
        <position position="1"/>
    </location>
</feature>
<comment type="caution">
    <text evidence="2">The sequence shown here is derived from an EMBL/GenBank/DDBJ whole genome shotgun (WGS) entry which is preliminary data.</text>
</comment>
<name>A0A2M8EXC7_9BACT</name>
<dbReference type="PANTHER" id="PTHR40050">
    <property type="entry name" value="INNER SPORE COAT PROTEIN H"/>
    <property type="match status" value="1"/>
</dbReference>
<feature type="domain" description="Right handed beta helix" evidence="1">
    <location>
        <begin position="613"/>
        <end position="765"/>
    </location>
</feature>
<evidence type="ECO:0000259" key="1">
    <source>
        <dbReference type="Pfam" id="PF13229"/>
    </source>
</evidence>
<gene>
    <name evidence="2" type="ORF">CO051_05300</name>
</gene>
<organism evidence="2 3">
    <name type="scientific">Candidatus Roizmanbacteria bacterium CG_4_9_14_0_2_um_filter_39_13</name>
    <dbReference type="NCBI Taxonomy" id="1974839"/>
    <lineage>
        <taxon>Bacteria</taxon>
        <taxon>Candidatus Roizmaniibacteriota</taxon>
    </lineage>
</organism>
<dbReference type="PANTHER" id="PTHR40050:SF1">
    <property type="entry name" value="INNER SPORE COAT PROTEIN H"/>
    <property type="match status" value="1"/>
</dbReference>